<sequence length="596" mass="66079">MPPFPAPPSFKSTIIQIKPNSKIPQISSSKQTGTPRPQRKAASKRKFTDDEEDDNKDINDDTNAHSKLTNGSKSTASNSSANKKKKDTKVSHSMIEKKRRVKLNREFEVLKILVPACRNSILNSNNNSNQINDGMYKLAILQASVEYINYLHEIIRLMYQKNQLQSQGNSHNKNIKNTDNMNFAKLSLCLENYRNLDYDFNFSEIMRIFKYMNSYGRLSITKRSKSSDSSNTISNSINLGSDNYQLISDEGFHKYLISKGIKQSEIDNFKLFFSIVDLQEENQPSTTNNGTPPRFNDHIFNGNENPPISNHSYQQSSFSNINFYSKSSSNKIDSLTWKRCSPQVSPATANYLNLPLQENSANSYNVNKEFQLPGPIMDLPTNNSTNIPNTNKSSLAYIQRQQMSRKHSSSFSSPIFSDSSNNPQSTTSENPSSHSSAGGNTSSTPNFSLPSPFKMQGFEVNNSLSIATQNSATAPNNISYSVSNGDLFSLSPNSFSSLLKTPKFENINKHSMSMAATGTTNGIDNEPLNKTKEAGEALLYMKRNSIDRNKSAVGGSVSSSTSNDIGLGVSSYGMGKRSSGGDDDKMRVSKISNILN</sequence>
<evidence type="ECO:0000259" key="2">
    <source>
        <dbReference type="PROSITE" id="PS50888"/>
    </source>
</evidence>
<feature type="compositionally biased region" description="Polar residues" evidence="1">
    <location>
        <begin position="10"/>
        <end position="35"/>
    </location>
</feature>
<dbReference type="CDD" id="cd00083">
    <property type="entry name" value="bHLH_SF"/>
    <property type="match status" value="1"/>
</dbReference>
<gene>
    <name evidence="3" type="ORF">DASC09_022080</name>
</gene>
<evidence type="ECO:0000256" key="1">
    <source>
        <dbReference type="SAM" id="MobiDB-lite"/>
    </source>
</evidence>
<dbReference type="PROSITE" id="PS50888">
    <property type="entry name" value="BHLH"/>
    <property type="match status" value="1"/>
</dbReference>
<dbReference type="Pfam" id="PF00010">
    <property type="entry name" value="HLH"/>
    <property type="match status" value="1"/>
</dbReference>
<dbReference type="EMBL" id="BTFZ01000004">
    <property type="protein sequence ID" value="GMM34883.1"/>
    <property type="molecule type" value="Genomic_DNA"/>
</dbReference>
<keyword evidence="4" id="KW-1185">Reference proteome</keyword>
<dbReference type="SUPFAM" id="SSF47459">
    <property type="entry name" value="HLH, helix-loop-helix DNA-binding domain"/>
    <property type="match status" value="1"/>
</dbReference>
<dbReference type="Proteomes" id="UP001360560">
    <property type="component" value="Unassembled WGS sequence"/>
</dbReference>
<dbReference type="AlphaFoldDB" id="A0AAV5QJC5"/>
<dbReference type="PANTHER" id="PTHR46266:SF4">
    <property type="entry name" value="TRANSCRIPTION FACTOR TT8"/>
    <property type="match status" value="1"/>
</dbReference>
<comment type="caution">
    <text evidence="3">The sequence shown here is derived from an EMBL/GenBank/DDBJ whole genome shotgun (WGS) entry which is preliminary data.</text>
</comment>
<feature type="region of interest" description="Disordered" evidence="1">
    <location>
        <begin position="568"/>
        <end position="596"/>
    </location>
</feature>
<evidence type="ECO:0000313" key="3">
    <source>
        <dbReference type="EMBL" id="GMM34883.1"/>
    </source>
</evidence>
<proteinExistence type="predicted"/>
<feature type="region of interest" description="Disordered" evidence="1">
    <location>
        <begin position="408"/>
        <end position="454"/>
    </location>
</feature>
<reference evidence="3 4" key="1">
    <citation type="journal article" date="2023" name="Elife">
        <title>Identification of key yeast species and microbe-microbe interactions impacting larval growth of Drosophila in the wild.</title>
        <authorList>
            <person name="Mure A."/>
            <person name="Sugiura Y."/>
            <person name="Maeda R."/>
            <person name="Honda K."/>
            <person name="Sakurai N."/>
            <person name="Takahashi Y."/>
            <person name="Watada M."/>
            <person name="Katoh T."/>
            <person name="Gotoh A."/>
            <person name="Gotoh Y."/>
            <person name="Taniguchi I."/>
            <person name="Nakamura K."/>
            <person name="Hayashi T."/>
            <person name="Katayama T."/>
            <person name="Uemura T."/>
            <person name="Hattori Y."/>
        </authorList>
    </citation>
    <scope>NUCLEOTIDE SEQUENCE [LARGE SCALE GENOMIC DNA]</scope>
    <source>
        <strain evidence="3 4">SC-9</strain>
    </source>
</reference>
<feature type="compositionally biased region" description="Low complexity" evidence="1">
    <location>
        <begin position="72"/>
        <end position="81"/>
    </location>
</feature>
<dbReference type="RefSeq" id="XP_064851883.1">
    <property type="nucleotide sequence ID" value="XM_064995811.1"/>
</dbReference>
<protein>
    <recommendedName>
        <fullName evidence="2">BHLH domain-containing protein</fullName>
    </recommendedName>
</protein>
<evidence type="ECO:0000313" key="4">
    <source>
        <dbReference type="Proteomes" id="UP001360560"/>
    </source>
</evidence>
<organism evidence="3 4">
    <name type="scientific">Saccharomycopsis crataegensis</name>
    <dbReference type="NCBI Taxonomy" id="43959"/>
    <lineage>
        <taxon>Eukaryota</taxon>
        <taxon>Fungi</taxon>
        <taxon>Dikarya</taxon>
        <taxon>Ascomycota</taxon>
        <taxon>Saccharomycotina</taxon>
        <taxon>Saccharomycetes</taxon>
        <taxon>Saccharomycopsidaceae</taxon>
        <taxon>Saccharomycopsis</taxon>
    </lineage>
</organism>
<dbReference type="PANTHER" id="PTHR46266">
    <property type="entry name" value="TRANSCRIPTION FACTOR TT8"/>
    <property type="match status" value="1"/>
</dbReference>
<feature type="domain" description="BHLH" evidence="2">
    <location>
        <begin position="87"/>
        <end position="151"/>
    </location>
</feature>
<feature type="compositionally biased region" description="Low complexity" evidence="1">
    <location>
        <begin position="409"/>
        <end position="444"/>
    </location>
</feature>
<dbReference type="Gene3D" id="4.10.280.10">
    <property type="entry name" value="Helix-loop-helix DNA-binding domain"/>
    <property type="match status" value="1"/>
</dbReference>
<dbReference type="GO" id="GO:0046983">
    <property type="term" value="F:protein dimerization activity"/>
    <property type="evidence" value="ECO:0007669"/>
    <property type="project" value="InterPro"/>
</dbReference>
<name>A0AAV5QJC5_9ASCO</name>
<dbReference type="InterPro" id="IPR036638">
    <property type="entry name" value="HLH_DNA-bd_sf"/>
</dbReference>
<accession>A0AAV5QJC5</accession>
<feature type="region of interest" description="Disordered" evidence="1">
    <location>
        <begin position="1"/>
        <end position="95"/>
    </location>
</feature>
<dbReference type="GeneID" id="90072862"/>
<dbReference type="InterPro" id="IPR011598">
    <property type="entry name" value="bHLH_dom"/>
</dbReference>
<dbReference type="SMART" id="SM00353">
    <property type="entry name" value="HLH"/>
    <property type="match status" value="1"/>
</dbReference>